<organism evidence="1 2">
    <name type="scientific">Dentiscutata erythropus</name>
    <dbReference type="NCBI Taxonomy" id="1348616"/>
    <lineage>
        <taxon>Eukaryota</taxon>
        <taxon>Fungi</taxon>
        <taxon>Fungi incertae sedis</taxon>
        <taxon>Mucoromycota</taxon>
        <taxon>Glomeromycotina</taxon>
        <taxon>Glomeromycetes</taxon>
        <taxon>Diversisporales</taxon>
        <taxon>Gigasporaceae</taxon>
        <taxon>Dentiscutata</taxon>
    </lineage>
</organism>
<evidence type="ECO:0000313" key="2">
    <source>
        <dbReference type="Proteomes" id="UP000789405"/>
    </source>
</evidence>
<dbReference type="EMBL" id="CAJVPY010002535">
    <property type="protein sequence ID" value="CAG8563846.1"/>
    <property type="molecule type" value="Genomic_DNA"/>
</dbReference>
<reference evidence="1" key="1">
    <citation type="submission" date="2021-06" db="EMBL/GenBank/DDBJ databases">
        <authorList>
            <person name="Kallberg Y."/>
            <person name="Tangrot J."/>
            <person name="Rosling A."/>
        </authorList>
    </citation>
    <scope>NUCLEOTIDE SEQUENCE</scope>
    <source>
        <strain evidence="1">MA453B</strain>
    </source>
</reference>
<dbReference type="Proteomes" id="UP000789405">
    <property type="component" value="Unassembled WGS sequence"/>
</dbReference>
<sequence>MELDFVEEFKAADKIIPTLPKLSQIHQQAVFTSRLRHAEIDSLLKGALLVFDFLNANTSRNQENT</sequence>
<keyword evidence="2" id="KW-1185">Reference proteome</keyword>
<accession>A0A9N9BH99</accession>
<gene>
    <name evidence="1" type="ORF">DERYTH_LOCUS5870</name>
</gene>
<protein>
    <submittedName>
        <fullName evidence="1">8838_t:CDS:1</fullName>
    </submittedName>
</protein>
<dbReference type="AlphaFoldDB" id="A0A9N9BH99"/>
<proteinExistence type="predicted"/>
<name>A0A9N9BH99_9GLOM</name>
<comment type="caution">
    <text evidence="1">The sequence shown here is derived from an EMBL/GenBank/DDBJ whole genome shotgun (WGS) entry which is preliminary data.</text>
</comment>
<evidence type="ECO:0000313" key="1">
    <source>
        <dbReference type="EMBL" id="CAG8563846.1"/>
    </source>
</evidence>